<feature type="transmembrane region" description="Helical" evidence="1">
    <location>
        <begin position="164"/>
        <end position="186"/>
    </location>
</feature>
<gene>
    <name evidence="2" type="ORF">VP01_2102g1</name>
</gene>
<keyword evidence="1" id="KW-0472">Membrane</keyword>
<keyword evidence="1" id="KW-0812">Transmembrane</keyword>
<evidence type="ECO:0000313" key="2">
    <source>
        <dbReference type="EMBL" id="KNZ57671.1"/>
    </source>
</evidence>
<protein>
    <submittedName>
        <fullName evidence="2">Uncharacterized protein</fullName>
    </submittedName>
</protein>
<name>A0A0L6VA49_9BASI</name>
<reference evidence="2 3" key="1">
    <citation type="submission" date="2015-08" db="EMBL/GenBank/DDBJ databases">
        <title>Next Generation Sequencing and Analysis of the Genome of Puccinia sorghi L Schw, the Causal Agent of Maize Common Rust.</title>
        <authorList>
            <person name="Rochi L."/>
            <person name="Burguener G."/>
            <person name="Darino M."/>
            <person name="Turjanski A."/>
            <person name="Kreff E."/>
            <person name="Dieguez M.J."/>
            <person name="Sacco F."/>
        </authorList>
    </citation>
    <scope>NUCLEOTIDE SEQUENCE [LARGE SCALE GENOMIC DNA]</scope>
    <source>
        <strain evidence="2 3">RO10H11247</strain>
    </source>
</reference>
<dbReference type="AlphaFoldDB" id="A0A0L6VA49"/>
<evidence type="ECO:0000256" key="1">
    <source>
        <dbReference type="SAM" id="Phobius"/>
    </source>
</evidence>
<comment type="caution">
    <text evidence="2">The sequence shown here is derived from an EMBL/GenBank/DDBJ whole genome shotgun (WGS) entry which is preliminary data.</text>
</comment>
<proteinExistence type="predicted"/>
<evidence type="ECO:0000313" key="3">
    <source>
        <dbReference type="Proteomes" id="UP000037035"/>
    </source>
</evidence>
<sequence>MWSTVCNWLQIPAKNNWTQWVENPYEKNQPHTSIIILGLFCRRNHHFHPASLQISHLTFIFYLALRDGCCRASIVCTQNLSHLCRWGKLMYGCTIAFPTFRDHVQVCVCSNFCLSECVHIHGIYNKISLKTKQPRASTNLTIFDPTGLWALWEKRYPYARYRKIHYVWGDCCMLCVSFYVYVWLIGDVWCVTSDPRGLRGCHPRVCKFSPVTTTAYILVTCTQCYMFQTKNIKDIRDGTDTLLNVSMISKWGVFVFFFNFICIIGTDFIKFPTMALAYYLNEIISILVRLRRGCIRKWIIDKDDEEYCVTSAFSNQINNSLIRLCSAIYASTLIQFVESSFKSQPALISHYLRITPRLFKWITLQSLVCLEAQPSLLLSSLILLFLDPQFLSHSIFKLVLYSI</sequence>
<dbReference type="VEuPathDB" id="FungiDB:VP01_2102g1"/>
<feature type="transmembrane region" description="Helical" evidence="1">
    <location>
        <begin position="251"/>
        <end position="269"/>
    </location>
</feature>
<keyword evidence="1" id="KW-1133">Transmembrane helix</keyword>
<organism evidence="2 3">
    <name type="scientific">Puccinia sorghi</name>
    <dbReference type="NCBI Taxonomy" id="27349"/>
    <lineage>
        <taxon>Eukaryota</taxon>
        <taxon>Fungi</taxon>
        <taxon>Dikarya</taxon>
        <taxon>Basidiomycota</taxon>
        <taxon>Pucciniomycotina</taxon>
        <taxon>Pucciniomycetes</taxon>
        <taxon>Pucciniales</taxon>
        <taxon>Pucciniaceae</taxon>
        <taxon>Puccinia</taxon>
    </lineage>
</organism>
<dbReference type="EMBL" id="LAVV01006951">
    <property type="protein sequence ID" value="KNZ57671.1"/>
    <property type="molecule type" value="Genomic_DNA"/>
</dbReference>
<accession>A0A0L6VA49</accession>
<dbReference type="Proteomes" id="UP000037035">
    <property type="component" value="Unassembled WGS sequence"/>
</dbReference>
<keyword evidence="3" id="KW-1185">Reference proteome</keyword>